<dbReference type="EMBL" id="KN847520">
    <property type="protein sequence ID" value="KIV98166.1"/>
    <property type="molecule type" value="Genomic_DNA"/>
</dbReference>
<dbReference type="PANTHER" id="PTHR36448:SF3">
    <property type="entry name" value="CUPIN TYPE-2 DOMAIN-CONTAINING PROTEIN"/>
    <property type="match status" value="1"/>
</dbReference>
<dbReference type="HOGENOM" id="CLU_084522_3_0_1"/>
<dbReference type="RefSeq" id="XP_016229740.1">
    <property type="nucleotide sequence ID" value="XM_016366091.1"/>
</dbReference>
<dbReference type="OrthoDB" id="2589563at2759"/>
<dbReference type="Gene3D" id="2.60.120.10">
    <property type="entry name" value="Jelly Rolls"/>
    <property type="match status" value="1"/>
</dbReference>
<accession>A0A0D1YBW6</accession>
<gene>
    <name evidence="2" type="ORF">PV10_01846</name>
</gene>
<dbReference type="InterPro" id="IPR006045">
    <property type="entry name" value="Cupin_1"/>
</dbReference>
<protein>
    <recommendedName>
        <fullName evidence="1">Cupin type-1 domain-containing protein</fullName>
    </recommendedName>
</protein>
<dbReference type="CDD" id="cd02219">
    <property type="entry name" value="cupin_YjlB-like"/>
    <property type="match status" value="1"/>
</dbReference>
<dbReference type="InterPro" id="IPR047121">
    <property type="entry name" value="YjiB-like"/>
</dbReference>
<organism evidence="2 3">
    <name type="scientific">Exophiala mesophila</name>
    <name type="common">Black yeast-like fungus</name>
    <dbReference type="NCBI Taxonomy" id="212818"/>
    <lineage>
        <taxon>Eukaryota</taxon>
        <taxon>Fungi</taxon>
        <taxon>Dikarya</taxon>
        <taxon>Ascomycota</taxon>
        <taxon>Pezizomycotina</taxon>
        <taxon>Eurotiomycetes</taxon>
        <taxon>Chaetothyriomycetidae</taxon>
        <taxon>Chaetothyriales</taxon>
        <taxon>Herpotrichiellaceae</taxon>
        <taxon>Exophiala</taxon>
    </lineage>
</organism>
<evidence type="ECO:0000259" key="1">
    <source>
        <dbReference type="Pfam" id="PF00190"/>
    </source>
</evidence>
<dbReference type="OMA" id="GIFDYHH"/>
<name>A0A0D1YBW6_EXOME</name>
<dbReference type="GeneID" id="27319691"/>
<evidence type="ECO:0000313" key="3">
    <source>
        <dbReference type="Proteomes" id="UP000054302"/>
    </source>
</evidence>
<dbReference type="SUPFAM" id="SSF51182">
    <property type="entry name" value="RmlC-like cupins"/>
    <property type="match status" value="1"/>
</dbReference>
<dbReference type="STRING" id="212818.A0A0D1YBW6"/>
<dbReference type="Pfam" id="PF00190">
    <property type="entry name" value="Cupin_1"/>
    <property type="match status" value="1"/>
</dbReference>
<dbReference type="VEuPathDB" id="FungiDB:PV10_01846"/>
<feature type="domain" description="Cupin type-1" evidence="1">
    <location>
        <begin position="76"/>
        <end position="123"/>
    </location>
</feature>
<dbReference type="PIRSF" id="PIRSF019307">
    <property type="entry name" value="UCP019307"/>
    <property type="match status" value="1"/>
</dbReference>
<reference evidence="2 3" key="1">
    <citation type="submission" date="2015-01" db="EMBL/GenBank/DDBJ databases">
        <title>The Genome Sequence of Exophiala mesophila CBS40295.</title>
        <authorList>
            <consortium name="The Broad Institute Genomics Platform"/>
            <person name="Cuomo C."/>
            <person name="de Hoog S."/>
            <person name="Gorbushina A."/>
            <person name="Stielow B."/>
            <person name="Teixiera M."/>
            <person name="Abouelleil A."/>
            <person name="Chapman S.B."/>
            <person name="Priest M."/>
            <person name="Young S.K."/>
            <person name="Wortman J."/>
            <person name="Nusbaum C."/>
            <person name="Birren B."/>
        </authorList>
    </citation>
    <scope>NUCLEOTIDE SEQUENCE [LARGE SCALE GENOMIC DNA]</scope>
    <source>
        <strain evidence="2 3">CBS 40295</strain>
    </source>
</reference>
<evidence type="ECO:0000313" key="2">
    <source>
        <dbReference type="EMBL" id="KIV98166.1"/>
    </source>
</evidence>
<dbReference type="InterPro" id="IPR014500">
    <property type="entry name" value="UCP019307_cupin"/>
</dbReference>
<dbReference type="Proteomes" id="UP000054302">
    <property type="component" value="Unassembled WGS sequence"/>
</dbReference>
<dbReference type="InterPro" id="IPR011051">
    <property type="entry name" value="RmlC_Cupin_sf"/>
</dbReference>
<dbReference type="PANTHER" id="PTHR36448">
    <property type="entry name" value="BLR7373 PROTEIN"/>
    <property type="match status" value="1"/>
</dbReference>
<proteinExistence type="predicted"/>
<dbReference type="AlphaFoldDB" id="A0A0D1YBW6"/>
<dbReference type="InterPro" id="IPR014710">
    <property type="entry name" value="RmlC-like_jellyroll"/>
</dbReference>
<sequence>MGSQKKMSITPLSLLRVTKHQIPAFKGIPNTSIQGKPLIIYHGAFASASASQIEAHLNSIAQVTPQWRYTMYSDTHFHSTTHEVLVISSGSAKCCFGHEDNPHRVEPVLDKGDVVVIPAGVGHRLIQDYGGFQMVGSYPSSSTRWDMCYGRVGEEDKVKAISDLTWFGRDPVYGDDGPSLHV</sequence>
<keyword evidence="3" id="KW-1185">Reference proteome</keyword>